<comment type="subcellular location">
    <subcellularLocation>
        <location evidence="1 12">Cell membrane</location>
        <topology evidence="1 12">Multi-pass membrane protein</topology>
    </subcellularLocation>
</comment>
<dbReference type="GO" id="GO:0004222">
    <property type="term" value="F:metalloendopeptidase activity"/>
    <property type="evidence" value="ECO:0007669"/>
    <property type="project" value="UniProtKB-UniRule"/>
</dbReference>
<comment type="similarity">
    <text evidence="2 12">Belongs to the peptidase M48B family.</text>
</comment>
<evidence type="ECO:0000256" key="12">
    <source>
        <dbReference type="HAMAP-Rule" id="MF_00188"/>
    </source>
</evidence>
<evidence type="ECO:0000313" key="15">
    <source>
        <dbReference type="Proteomes" id="UP000184127"/>
    </source>
</evidence>
<keyword evidence="11 12" id="KW-0472">Membrane</keyword>
<dbReference type="InterPro" id="IPR050083">
    <property type="entry name" value="HtpX_protease"/>
</dbReference>
<dbReference type="PANTHER" id="PTHR43221:SF1">
    <property type="entry name" value="PROTEASE HTPX"/>
    <property type="match status" value="1"/>
</dbReference>
<dbReference type="Gene3D" id="3.30.2010.10">
    <property type="entry name" value="Metalloproteases ('zincins'), catalytic domain"/>
    <property type="match status" value="1"/>
</dbReference>
<dbReference type="PANTHER" id="PTHR43221">
    <property type="entry name" value="PROTEASE HTPX"/>
    <property type="match status" value="1"/>
</dbReference>
<accession>A0A1M4Y0C8</accession>
<feature type="binding site" evidence="12">
    <location>
        <position position="161"/>
    </location>
    <ligand>
        <name>Zn(2+)</name>
        <dbReference type="ChEBI" id="CHEBI:29105"/>
        <note>catalytic</note>
    </ligand>
</feature>
<dbReference type="Proteomes" id="UP000184127">
    <property type="component" value="Unassembled WGS sequence"/>
</dbReference>
<keyword evidence="4 12" id="KW-0645">Protease</keyword>
<evidence type="ECO:0000256" key="1">
    <source>
        <dbReference type="ARBA" id="ARBA00004651"/>
    </source>
</evidence>
<keyword evidence="5 12" id="KW-0812">Transmembrane</keyword>
<reference evidence="15" key="1">
    <citation type="submission" date="2016-11" db="EMBL/GenBank/DDBJ databases">
        <authorList>
            <person name="Varghese N."/>
            <person name="Submissions S."/>
        </authorList>
    </citation>
    <scope>NUCLEOTIDE SEQUENCE [LARGE SCALE GENOMIC DNA]</scope>
    <source>
        <strain evidence="15">DSM 18761</strain>
    </source>
</reference>
<evidence type="ECO:0000256" key="3">
    <source>
        <dbReference type="ARBA" id="ARBA00022475"/>
    </source>
</evidence>
<evidence type="ECO:0000256" key="2">
    <source>
        <dbReference type="ARBA" id="ARBA00009779"/>
    </source>
</evidence>
<comment type="cofactor">
    <cofactor evidence="12">
        <name>Zn(2+)</name>
        <dbReference type="ChEBI" id="CHEBI:29105"/>
    </cofactor>
    <text evidence="12">Binds 1 zinc ion per subunit.</text>
</comment>
<feature type="active site" evidence="12">
    <location>
        <position position="158"/>
    </location>
</feature>
<evidence type="ECO:0000256" key="8">
    <source>
        <dbReference type="ARBA" id="ARBA00022833"/>
    </source>
</evidence>
<evidence type="ECO:0000256" key="4">
    <source>
        <dbReference type="ARBA" id="ARBA00022670"/>
    </source>
</evidence>
<dbReference type="AlphaFoldDB" id="A0A1M4Y0C8"/>
<keyword evidence="9 12" id="KW-1133">Transmembrane helix</keyword>
<keyword evidence="8 12" id="KW-0862">Zinc</keyword>
<organism evidence="14 15">
    <name type="scientific">Thermoanaerobacter uzonensis DSM 18761</name>
    <dbReference type="NCBI Taxonomy" id="1123369"/>
    <lineage>
        <taxon>Bacteria</taxon>
        <taxon>Bacillati</taxon>
        <taxon>Bacillota</taxon>
        <taxon>Clostridia</taxon>
        <taxon>Thermoanaerobacterales</taxon>
        <taxon>Thermoanaerobacteraceae</taxon>
        <taxon>Thermoanaerobacter</taxon>
    </lineage>
</organism>
<gene>
    <name evidence="12" type="primary">htpX</name>
    <name evidence="14" type="ORF">SAMN02745195_01604</name>
</gene>
<dbReference type="CDD" id="cd07340">
    <property type="entry name" value="M48B_Htpx_like"/>
    <property type="match status" value="1"/>
</dbReference>
<dbReference type="GO" id="GO:0008270">
    <property type="term" value="F:zinc ion binding"/>
    <property type="evidence" value="ECO:0007669"/>
    <property type="project" value="UniProtKB-UniRule"/>
</dbReference>
<evidence type="ECO:0000313" key="14">
    <source>
        <dbReference type="EMBL" id="SHE99287.1"/>
    </source>
</evidence>
<dbReference type="GO" id="GO:0006508">
    <property type="term" value="P:proteolysis"/>
    <property type="evidence" value="ECO:0007669"/>
    <property type="project" value="UniProtKB-KW"/>
</dbReference>
<evidence type="ECO:0000256" key="11">
    <source>
        <dbReference type="ARBA" id="ARBA00023136"/>
    </source>
</evidence>
<keyword evidence="3 12" id="KW-1003">Cell membrane</keyword>
<proteinExistence type="inferred from homology"/>
<evidence type="ECO:0000256" key="10">
    <source>
        <dbReference type="ARBA" id="ARBA00023049"/>
    </source>
</evidence>
<feature type="transmembrane region" description="Helical" evidence="12">
    <location>
        <begin position="167"/>
        <end position="187"/>
    </location>
</feature>
<feature type="transmembrane region" description="Helical" evidence="12">
    <location>
        <begin position="28"/>
        <end position="46"/>
    </location>
</feature>
<evidence type="ECO:0000256" key="6">
    <source>
        <dbReference type="ARBA" id="ARBA00022723"/>
    </source>
</evidence>
<feature type="binding site" evidence="12">
    <location>
        <position position="238"/>
    </location>
    <ligand>
        <name>Zn(2+)</name>
        <dbReference type="ChEBI" id="CHEBI:29105"/>
        <note>catalytic</note>
    </ligand>
</feature>
<dbReference type="EC" id="3.4.24.-" evidence="12"/>
<dbReference type="NCBIfam" id="NF003425">
    <property type="entry name" value="PRK04897.1"/>
    <property type="match status" value="1"/>
</dbReference>
<dbReference type="Pfam" id="PF01435">
    <property type="entry name" value="Peptidase_M48"/>
    <property type="match status" value="1"/>
</dbReference>
<evidence type="ECO:0000256" key="9">
    <source>
        <dbReference type="ARBA" id="ARBA00022989"/>
    </source>
</evidence>
<dbReference type="HAMAP" id="MF_00188">
    <property type="entry name" value="Pept_M48_protease_HtpX"/>
    <property type="match status" value="1"/>
</dbReference>
<feature type="transmembrane region" description="Helical" evidence="12">
    <location>
        <begin position="52"/>
        <end position="70"/>
    </location>
</feature>
<dbReference type="EMBL" id="FQUR01000012">
    <property type="protein sequence ID" value="SHE99287.1"/>
    <property type="molecule type" value="Genomic_DNA"/>
</dbReference>
<protein>
    <recommendedName>
        <fullName evidence="12">Protease HtpX homolog</fullName>
        <ecNumber evidence="12">3.4.24.-</ecNumber>
    </recommendedName>
</protein>
<keyword evidence="14" id="KW-0346">Stress response</keyword>
<evidence type="ECO:0000259" key="13">
    <source>
        <dbReference type="Pfam" id="PF01435"/>
    </source>
</evidence>
<feature type="binding site" evidence="12">
    <location>
        <position position="157"/>
    </location>
    <ligand>
        <name>Zn(2+)</name>
        <dbReference type="ChEBI" id="CHEBI:29105"/>
        <note>catalytic</note>
    </ligand>
</feature>
<keyword evidence="6 12" id="KW-0479">Metal-binding</keyword>
<feature type="domain" description="Peptidase M48" evidence="13">
    <location>
        <begin position="96"/>
        <end position="308"/>
    </location>
</feature>
<dbReference type="GO" id="GO:0005886">
    <property type="term" value="C:plasma membrane"/>
    <property type="evidence" value="ECO:0007669"/>
    <property type="project" value="UniProtKB-SubCell"/>
</dbReference>
<evidence type="ECO:0000256" key="7">
    <source>
        <dbReference type="ARBA" id="ARBA00022801"/>
    </source>
</evidence>
<dbReference type="InterPro" id="IPR001915">
    <property type="entry name" value="Peptidase_M48"/>
</dbReference>
<keyword evidence="15" id="KW-1185">Reference proteome</keyword>
<dbReference type="InterPro" id="IPR022919">
    <property type="entry name" value="Pept_M48_protease_HtpX"/>
</dbReference>
<feature type="transmembrane region" description="Helical" evidence="12">
    <location>
        <begin position="207"/>
        <end position="229"/>
    </location>
</feature>
<keyword evidence="10 12" id="KW-0482">Metalloprotease</keyword>
<sequence>MSILINEGVSVMSRKTLYELQSENVRKTYLFIVTFSLILFAIGYFFVWYFNWGLTGVVLLAIFIVLYNWIAYEQSDKIALASVGAVPANPEEYYVLHNIVEEVALAAGIPKPNVYIMEESQPNAFATGKDPKHASVCVTTGLLQMMNREELQGVIAHEISHIRNRDILLMTVVAVVAGLIILLRDVMLRSMWWGMGESRRRDKNDNGAIILLIIGLIFSIIAPLIVLIIRSAISRQREYLADATGAFIVRDPYGLASALEKIGSYTRPMRVTSDATAHLFISNPFGKAEKLFATHPPIEERIKRLKSLTM</sequence>
<evidence type="ECO:0000256" key="5">
    <source>
        <dbReference type="ARBA" id="ARBA00022692"/>
    </source>
</evidence>
<keyword evidence="7 12" id="KW-0378">Hydrolase</keyword>
<name>A0A1M4Y0C8_9THEO</name>